<feature type="region of interest" description="Disordered" evidence="1">
    <location>
        <begin position="82"/>
        <end position="105"/>
    </location>
</feature>
<evidence type="ECO:0000313" key="3">
    <source>
        <dbReference type="Proteomes" id="UP000596276"/>
    </source>
</evidence>
<keyword evidence="3" id="KW-1185">Reference proteome</keyword>
<name>A0A7U2MIS2_ASPFN</name>
<evidence type="ECO:0000313" key="2">
    <source>
        <dbReference type="EMBL" id="QRD84480.1"/>
    </source>
</evidence>
<proteinExistence type="predicted"/>
<dbReference type="VEuPathDB" id="FungiDB:F9C07_8737"/>
<dbReference type="Proteomes" id="UP000596276">
    <property type="component" value="Chromosome 5"/>
</dbReference>
<reference evidence="3" key="1">
    <citation type="journal article" date="2021" name="G3 (Bethesda)">
        <title>Chromosome assembled and annotated genome sequence of Aspergillus flavus NRRL 3357.</title>
        <authorList>
            <person name="Skerker J.M."/>
            <person name="Pianalto K.M."/>
            <person name="Mondo S.J."/>
            <person name="Yang K."/>
            <person name="Arkin A.P."/>
            <person name="Keller N.P."/>
            <person name="Grigoriev I.V."/>
            <person name="Louise Glass N.L."/>
        </authorList>
    </citation>
    <scope>NUCLEOTIDE SEQUENCE [LARGE SCALE GENOMIC DNA]</scope>
    <source>
        <strain evidence="3">ATCC 200026 / FGSC A1120 / IAM 13836 / NRRL 3357 / JCM 12722 / SRRC 167</strain>
    </source>
</reference>
<organism evidence="2 3">
    <name type="scientific">Aspergillus flavus (strain ATCC 200026 / FGSC A1120 / IAM 13836 / NRRL 3357 / JCM 12722 / SRRC 167)</name>
    <dbReference type="NCBI Taxonomy" id="332952"/>
    <lineage>
        <taxon>Eukaryota</taxon>
        <taxon>Fungi</taxon>
        <taxon>Dikarya</taxon>
        <taxon>Ascomycota</taxon>
        <taxon>Pezizomycotina</taxon>
        <taxon>Eurotiomycetes</taxon>
        <taxon>Eurotiomycetidae</taxon>
        <taxon>Eurotiales</taxon>
        <taxon>Aspergillaceae</taxon>
        <taxon>Aspergillus</taxon>
        <taxon>Aspergillus subgen. Circumdati</taxon>
    </lineage>
</organism>
<feature type="compositionally biased region" description="Basic and acidic residues" evidence="1">
    <location>
        <begin position="91"/>
        <end position="105"/>
    </location>
</feature>
<accession>A0A7U2MIS2</accession>
<sequence>MWSVSAFERLHIVGYPSVMLDVQNRSDARLYAPTSEAFYDGQVRSARMNCSMSVDCLFDGAVTVQWNNCTWRLPRGLGWARLPATHPSRSSTREKQRLPSAWRES</sequence>
<evidence type="ECO:0000256" key="1">
    <source>
        <dbReference type="SAM" id="MobiDB-lite"/>
    </source>
</evidence>
<gene>
    <name evidence="2" type="ORF">F9C07_8737</name>
</gene>
<dbReference type="AlphaFoldDB" id="A0A7U2MIS2"/>
<dbReference type="EMBL" id="CP044621">
    <property type="protein sequence ID" value="QRD84480.1"/>
    <property type="molecule type" value="Genomic_DNA"/>
</dbReference>
<protein>
    <submittedName>
        <fullName evidence="2">Uncharacterized protein</fullName>
    </submittedName>
</protein>